<evidence type="ECO:0000313" key="2">
    <source>
        <dbReference type="EMBL" id="MCQ6963261.1"/>
    </source>
</evidence>
<comment type="caution">
    <text evidence="2">The sequence shown here is derived from an EMBL/GenBank/DDBJ whole genome shotgun (WGS) entry which is preliminary data.</text>
</comment>
<feature type="transmembrane region" description="Helical" evidence="1">
    <location>
        <begin position="7"/>
        <end position="27"/>
    </location>
</feature>
<organism evidence="2 3">
    <name type="scientific">Methanolobus chelungpuianus</name>
    <dbReference type="NCBI Taxonomy" id="502115"/>
    <lineage>
        <taxon>Archaea</taxon>
        <taxon>Methanobacteriati</taxon>
        <taxon>Methanobacteriota</taxon>
        <taxon>Stenosarchaea group</taxon>
        <taxon>Methanomicrobia</taxon>
        <taxon>Methanosarcinales</taxon>
        <taxon>Methanosarcinaceae</taxon>
        <taxon>Methanolobus</taxon>
    </lineage>
</organism>
<dbReference type="EMBL" id="JTEO01000005">
    <property type="protein sequence ID" value="MCQ6963261.1"/>
    <property type="molecule type" value="Genomic_DNA"/>
</dbReference>
<name>A0AAE3KXX6_9EURY</name>
<keyword evidence="3" id="KW-1185">Reference proteome</keyword>
<protein>
    <submittedName>
        <fullName evidence="2">Uncharacterized protein</fullName>
    </submittedName>
</protein>
<dbReference type="Proteomes" id="UP001206983">
    <property type="component" value="Unassembled WGS sequence"/>
</dbReference>
<gene>
    <name evidence="2" type="ORF">PV02_08965</name>
</gene>
<keyword evidence="1" id="KW-1133">Transmembrane helix</keyword>
<evidence type="ECO:0000313" key="3">
    <source>
        <dbReference type="Proteomes" id="UP001206983"/>
    </source>
</evidence>
<dbReference type="RefSeq" id="WP_256623089.1">
    <property type="nucleotide sequence ID" value="NZ_JTEO01000005.1"/>
</dbReference>
<keyword evidence="1" id="KW-0812">Transmembrane</keyword>
<reference evidence="2 3" key="1">
    <citation type="journal article" date="2011" name="Appl. Environ. Microbiol.">
        <title>Methanogenic archaea isolated from Taiwan's Chelungpu fault.</title>
        <authorList>
            <person name="Wu S.Y."/>
            <person name="Lai M.C."/>
        </authorList>
    </citation>
    <scope>NUCLEOTIDE SEQUENCE [LARGE SCALE GENOMIC DNA]</scope>
    <source>
        <strain evidence="2 3">St545Mb</strain>
    </source>
</reference>
<sequence length="148" mass="16140">MHLNRNLFYCGIAFIAGILVVLVPLMLTAEPAASEELRITESSAAIGALSENTTDRQVYSYSFVLYNGRGQTVNVSVAEPVFSEGISDRIITEDTSITVNESLTPGSSMTVEGSFVFDARGLTKDEIVNLEPFIDYVRLISVEIIDNP</sequence>
<keyword evidence="1" id="KW-0472">Membrane</keyword>
<evidence type="ECO:0000256" key="1">
    <source>
        <dbReference type="SAM" id="Phobius"/>
    </source>
</evidence>
<proteinExistence type="predicted"/>
<accession>A0AAE3KXX6</accession>
<dbReference type="AlphaFoldDB" id="A0AAE3KXX6"/>